<feature type="transmembrane region" description="Helical" evidence="6">
    <location>
        <begin position="71"/>
        <end position="91"/>
    </location>
</feature>
<name>A0AAD7UQG1_9STRA</name>
<evidence type="ECO:0000256" key="3">
    <source>
        <dbReference type="ARBA" id="ARBA00022692"/>
    </source>
</evidence>
<dbReference type="Pfam" id="PF09335">
    <property type="entry name" value="VTT_dom"/>
    <property type="match status" value="1"/>
</dbReference>
<gene>
    <name evidence="8" type="ORF">CTAYLR_000878</name>
</gene>
<evidence type="ECO:0000259" key="7">
    <source>
        <dbReference type="Pfam" id="PF09335"/>
    </source>
</evidence>
<organism evidence="8 9">
    <name type="scientific">Chrysophaeum taylorii</name>
    <dbReference type="NCBI Taxonomy" id="2483200"/>
    <lineage>
        <taxon>Eukaryota</taxon>
        <taxon>Sar</taxon>
        <taxon>Stramenopiles</taxon>
        <taxon>Ochrophyta</taxon>
        <taxon>Pelagophyceae</taxon>
        <taxon>Pelagomonadales</taxon>
        <taxon>Pelagomonadaceae</taxon>
        <taxon>Chrysophaeum</taxon>
    </lineage>
</organism>
<evidence type="ECO:0000313" key="8">
    <source>
        <dbReference type="EMBL" id="KAJ8614557.1"/>
    </source>
</evidence>
<evidence type="ECO:0000256" key="2">
    <source>
        <dbReference type="ARBA" id="ARBA00022475"/>
    </source>
</evidence>
<sequence length="227" mass="24190">MRLCTVQTGRIAARATHIRGGESVPALTQALTARPRLGVVAAILTYISVELLGLPSTPLAIMFGMTYPKPLAFVMAHGSSLLSGAIAFHVGRTTLRPRFAQRIRDTPKLRAIDAAIRDHDFATILLLRFAPMPPVINYIYGATSASFRGYLFATLLGNSPGIALCVMSSHGLALGTELSLGIAACVVFAVIFASSFASRTVSQKLATYGDVDTRPHHHPDTTARSTS</sequence>
<comment type="caution">
    <text evidence="8">The sequence shown here is derived from an EMBL/GenBank/DDBJ whole genome shotgun (WGS) entry which is preliminary data.</text>
</comment>
<comment type="subcellular location">
    <subcellularLocation>
        <location evidence="1">Cell membrane</location>
        <topology evidence="1">Multi-pass membrane protein</topology>
    </subcellularLocation>
</comment>
<dbReference type="InterPro" id="IPR032816">
    <property type="entry name" value="VTT_dom"/>
</dbReference>
<keyword evidence="5 6" id="KW-0472">Membrane</keyword>
<keyword evidence="2" id="KW-1003">Cell membrane</keyword>
<keyword evidence="9" id="KW-1185">Reference proteome</keyword>
<feature type="transmembrane region" description="Helical" evidence="6">
    <location>
        <begin position="178"/>
        <end position="197"/>
    </location>
</feature>
<evidence type="ECO:0000256" key="1">
    <source>
        <dbReference type="ARBA" id="ARBA00004651"/>
    </source>
</evidence>
<evidence type="ECO:0000313" key="9">
    <source>
        <dbReference type="Proteomes" id="UP001230188"/>
    </source>
</evidence>
<accession>A0AAD7UQG1</accession>
<reference evidence="8" key="1">
    <citation type="submission" date="2023-01" db="EMBL/GenBank/DDBJ databases">
        <title>Metagenome sequencing of chrysophaentin producing Chrysophaeum taylorii.</title>
        <authorList>
            <person name="Davison J."/>
            <person name="Bewley C."/>
        </authorList>
    </citation>
    <scope>NUCLEOTIDE SEQUENCE</scope>
    <source>
        <strain evidence="8">NIES-1699</strain>
    </source>
</reference>
<evidence type="ECO:0000256" key="4">
    <source>
        <dbReference type="ARBA" id="ARBA00022989"/>
    </source>
</evidence>
<evidence type="ECO:0000256" key="5">
    <source>
        <dbReference type="ARBA" id="ARBA00023136"/>
    </source>
</evidence>
<dbReference type="EMBL" id="JAQMWT010000005">
    <property type="protein sequence ID" value="KAJ8614557.1"/>
    <property type="molecule type" value="Genomic_DNA"/>
</dbReference>
<dbReference type="Proteomes" id="UP001230188">
    <property type="component" value="Unassembled WGS sequence"/>
</dbReference>
<feature type="domain" description="VTT" evidence="7">
    <location>
        <begin position="54"/>
        <end position="168"/>
    </location>
</feature>
<dbReference type="GO" id="GO:0005886">
    <property type="term" value="C:plasma membrane"/>
    <property type="evidence" value="ECO:0007669"/>
    <property type="project" value="UniProtKB-SubCell"/>
</dbReference>
<evidence type="ECO:0000256" key="6">
    <source>
        <dbReference type="SAM" id="Phobius"/>
    </source>
</evidence>
<dbReference type="PANTHER" id="PTHR12677:SF59">
    <property type="entry name" value="GOLGI APPARATUS MEMBRANE PROTEIN TVP38-RELATED"/>
    <property type="match status" value="1"/>
</dbReference>
<dbReference type="AlphaFoldDB" id="A0AAD7UQG1"/>
<keyword evidence="3 6" id="KW-0812">Transmembrane</keyword>
<dbReference type="InterPro" id="IPR015414">
    <property type="entry name" value="TMEM64"/>
</dbReference>
<keyword evidence="4 6" id="KW-1133">Transmembrane helix</keyword>
<dbReference type="PANTHER" id="PTHR12677">
    <property type="entry name" value="GOLGI APPARATUS MEMBRANE PROTEIN TVP38-RELATED"/>
    <property type="match status" value="1"/>
</dbReference>
<protein>
    <recommendedName>
        <fullName evidence="7">VTT domain-containing protein</fullName>
    </recommendedName>
</protein>
<proteinExistence type="predicted"/>
<feature type="transmembrane region" description="Helical" evidence="6">
    <location>
        <begin position="37"/>
        <end position="65"/>
    </location>
</feature>